<reference evidence="2" key="1">
    <citation type="submission" date="2016-10" db="EMBL/GenBank/DDBJ databases">
        <authorList>
            <person name="Varghese N."/>
            <person name="Submissions S."/>
        </authorList>
    </citation>
    <scope>NUCLEOTIDE SEQUENCE [LARGE SCALE GENOMIC DNA]</scope>
    <source>
        <strain evidence="2">DSM 24956</strain>
    </source>
</reference>
<evidence type="ECO:0000313" key="2">
    <source>
        <dbReference type="Proteomes" id="UP000199595"/>
    </source>
</evidence>
<organism evidence="1 2">
    <name type="scientific">Lutibacter oricola</name>
    <dbReference type="NCBI Taxonomy" id="762486"/>
    <lineage>
        <taxon>Bacteria</taxon>
        <taxon>Pseudomonadati</taxon>
        <taxon>Bacteroidota</taxon>
        <taxon>Flavobacteriia</taxon>
        <taxon>Flavobacteriales</taxon>
        <taxon>Flavobacteriaceae</taxon>
        <taxon>Lutibacter</taxon>
    </lineage>
</organism>
<accession>A0A1H2WQC3</accession>
<dbReference type="RefSeq" id="WP_090121115.1">
    <property type="nucleotide sequence ID" value="NZ_FNNJ01000002.1"/>
</dbReference>
<name>A0A1H2WQC3_9FLAO</name>
<dbReference type="STRING" id="762486.SAMN05444411_102260"/>
<dbReference type="AlphaFoldDB" id="A0A1H2WQC3"/>
<dbReference type="EMBL" id="FNNJ01000002">
    <property type="protein sequence ID" value="SDW82863.1"/>
    <property type="molecule type" value="Genomic_DNA"/>
</dbReference>
<gene>
    <name evidence="1" type="ORF">SAMN05444411_102260</name>
</gene>
<proteinExistence type="predicted"/>
<evidence type="ECO:0000313" key="1">
    <source>
        <dbReference type="EMBL" id="SDW82863.1"/>
    </source>
</evidence>
<protein>
    <submittedName>
        <fullName evidence="1">Uncharacterized protein</fullName>
    </submittedName>
</protein>
<dbReference type="Proteomes" id="UP000199595">
    <property type="component" value="Unassembled WGS sequence"/>
</dbReference>
<sequence length="232" mass="26711">MKQYFIKIITLLSIFGFTQNTPPPNNELLDFIKDIPITELGESLDELLFSNSNRIETVDKYNSMILNLTMSESDTDNGSYYWNYEGEKYDDGVKGRESVNSQGAPVFFYVNTRVNISSNYITLFVTNSNDPFYAFGNLINYDLEGNMLSGIELYAMESNEPSFNYSSIEKKNYRIYTKARINNDGSVSTLTLADFIVKKKYILDNTGHFKVVKEKVEDFPDNYNDEEIPFLN</sequence>
<keyword evidence="2" id="KW-1185">Reference proteome</keyword>